<accession>A0A6C0IY72</accession>
<dbReference type="EMBL" id="MN740286">
    <property type="protein sequence ID" value="QHT97982.1"/>
    <property type="molecule type" value="Genomic_DNA"/>
</dbReference>
<protein>
    <submittedName>
        <fullName evidence="1">Uncharacterized protein</fullName>
    </submittedName>
</protein>
<evidence type="ECO:0000313" key="1">
    <source>
        <dbReference type="EMBL" id="QHT97982.1"/>
    </source>
</evidence>
<organism evidence="1">
    <name type="scientific">viral metagenome</name>
    <dbReference type="NCBI Taxonomy" id="1070528"/>
    <lineage>
        <taxon>unclassified sequences</taxon>
        <taxon>metagenomes</taxon>
        <taxon>organismal metagenomes</taxon>
    </lineage>
</organism>
<name>A0A6C0IY72_9ZZZZ</name>
<dbReference type="AlphaFoldDB" id="A0A6C0IY72"/>
<proteinExistence type="predicted"/>
<reference evidence="1" key="1">
    <citation type="journal article" date="2020" name="Nature">
        <title>Giant virus diversity and host interactions through global metagenomics.</title>
        <authorList>
            <person name="Schulz F."/>
            <person name="Roux S."/>
            <person name="Paez-Espino D."/>
            <person name="Jungbluth S."/>
            <person name="Walsh D.A."/>
            <person name="Denef V.J."/>
            <person name="McMahon K.D."/>
            <person name="Konstantinidis K.T."/>
            <person name="Eloe-Fadrosh E.A."/>
            <person name="Kyrpides N.C."/>
            <person name="Woyke T."/>
        </authorList>
    </citation>
    <scope>NUCLEOTIDE SEQUENCE</scope>
    <source>
        <strain evidence="1">GVMAG-M-3300025626-8</strain>
    </source>
</reference>
<sequence>MDEAPIIHGSISCNNIRAGPWDIQSDGHIIPTSNAAFDIGNAEYKVRHLFLSDNSIQIGDTVLSENTLKNSTRFVSQAPTSSTSPGKQGDIAQDNNYVYFCFVDNTWCRVQKSAW</sequence>